<name>A0A1I3H2A9_9FIRM</name>
<reference evidence="4" key="1">
    <citation type="submission" date="2016-10" db="EMBL/GenBank/DDBJ databases">
        <authorList>
            <person name="Varghese N."/>
            <person name="Submissions S."/>
        </authorList>
    </citation>
    <scope>NUCLEOTIDE SEQUENCE [LARGE SCALE GENOMIC DNA]</scope>
    <source>
        <strain evidence="4">Z-7934</strain>
    </source>
</reference>
<dbReference type="InterPro" id="IPR028051">
    <property type="entry name" value="CheX-like_dom"/>
</dbReference>
<dbReference type="OrthoDB" id="9788100at2"/>
<dbReference type="EMBL" id="FOQA01000011">
    <property type="protein sequence ID" value="SFI29978.1"/>
    <property type="molecule type" value="Genomic_DNA"/>
</dbReference>
<dbReference type="InterPro" id="IPR028976">
    <property type="entry name" value="CheC-like_sf"/>
</dbReference>
<evidence type="ECO:0000313" key="3">
    <source>
        <dbReference type="EMBL" id="SFI29978.1"/>
    </source>
</evidence>
<sequence length="159" mass="17819">MKADHLNPFIQAVNDVFTTMFDTQSEKKSVFIKEDMVSSNEANVLLNVTGDLEGTILFGFPKKMTFEMIRNMSGMEMTEINSFVASALGEVANIISGNAMTILHESDVVCDILPPKVMVGEYQTFSKKEEKIIALTMATDFGEFDLNLMLEEQNERKSK</sequence>
<dbReference type="PANTHER" id="PTHR39452">
    <property type="entry name" value="CHEY-P PHOSPHATASE CHEX"/>
    <property type="match status" value="1"/>
</dbReference>
<accession>A0A1I3H2A9</accession>
<protein>
    <submittedName>
        <fullName evidence="3">Chemotaxis protein CheX</fullName>
    </submittedName>
</protein>
<keyword evidence="1" id="KW-0145">Chemotaxis</keyword>
<dbReference type="Pfam" id="PF13690">
    <property type="entry name" value="CheX"/>
    <property type="match status" value="1"/>
</dbReference>
<evidence type="ECO:0000313" key="4">
    <source>
        <dbReference type="Proteomes" id="UP000199287"/>
    </source>
</evidence>
<proteinExistence type="predicted"/>
<keyword evidence="4" id="KW-1185">Reference proteome</keyword>
<dbReference type="Proteomes" id="UP000199287">
    <property type="component" value="Unassembled WGS sequence"/>
</dbReference>
<dbReference type="SUPFAM" id="SSF103039">
    <property type="entry name" value="CheC-like"/>
    <property type="match status" value="1"/>
</dbReference>
<gene>
    <name evidence="3" type="ORF">SAMN05192551_11133</name>
</gene>
<dbReference type="AlphaFoldDB" id="A0A1I3H2A9"/>
<dbReference type="CDD" id="cd17906">
    <property type="entry name" value="CheX"/>
    <property type="match status" value="1"/>
</dbReference>
<evidence type="ECO:0000256" key="1">
    <source>
        <dbReference type="ARBA" id="ARBA00022500"/>
    </source>
</evidence>
<organism evidence="3 4">
    <name type="scientific">Tindallia magadiensis</name>
    <dbReference type="NCBI Taxonomy" id="69895"/>
    <lineage>
        <taxon>Bacteria</taxon>
        <taxon>Bacillati</taxon>
        <taxon>Bacillota</taxon>
        <taxon>Clostridia</taxon>
        <taxon>Peptostreptococcales</taxon>
        <taxon>Tindalliaceae</taxon>
        <taxon>Tindallia</taxon>
    </lineage>
</organism>
<dbReference type="RefSeq" id="WP_093373524.1">
    <property type="nucleotide sequence ID" value="NZ_FOQA01000011.1"/>
</dbReference>
<dbReference type="GO" id="GO:0006935">
    <property type="term" value="P:chemotaxis"/>
    <property type="evidence" value="ECO:0007669"/>
    <property type="project" value="UniProtKB-KW"/>
</dbReference>
<dbReference type="InterPro" id="IPR038756">
    <property type="entry name" value="CheX-like"/>
</dbReference>
<feature type="domain" description="Chemotaxis phosphatase CheX-like" evidence="2">
    <location>
        <begin position="45"/>
        <end position="131"/>
    </location>
</feature>
<evidence type="ECO:0000259" key="2">
    <source>
        <dbReference type="Pfam" id="PF13690"/>
    </source>
</evidence>
<dbReference type="PANTHER" id="PTHR39452:SF1">
    <property type="entry name" value="CHEY-P PHOSPHATASE CHEX"/>
    <property type="match status" value="1"/>
</dbReference>
<dbReference type="Gene3D" id="3.40.1550.10">
    <property type="entry name" value="CheC-like"/>
    <property type="match status" value="1"/>
</dbReference>
<dbReference type="STRING" id="69895.SAMN05192551_11133"/>